<evidence type="ECO:0000313" key="3">
    <source>
        <dbReference type="EMBL" id="HCK31701.1"/>
    </source>
</evidence>
<feature type="domain" description="DUF218" evidence="2">
    <location>
        <begin position="105"/>
        <end position="261"/>
    </location>
</feature>
<evidence type="ECO:0000259" key="2">
    <source>
        <dbReference type="Pfam" id="PF02698"/>
    </source>
</evidence>
<comment type="caution">
    <text evidence="3">The sequence shown here is derived from an EMBL/GenBank/DDBJ whole genome shotgun (WGS) entry which is preliminary data.</text>
</comment>
<organism evidence="3 4">
    <name type="scientific">Acinetobacter ursingii</name>
    <dbReference type="NCBI Taxonomy" id="108980"/>
    <lineage>
        <taxon>Bacteria</taxon>
        <taxon>Pseudomonadati</taxon>
        <taxon>Pseudomonadota</taxon>
        <taxon>Gammaproteobacteria</taxon>
        <taxon>Moraxellales</taxon>
        <taxon>Moraxellaceae</taxon>
        <taxon>Acinetobacter</taxon>
    </lineage>
</organism>
<dbReference type="AlphaFoldDB" id="A0A3D2SQH5"/>
<name>A0A3D2SQH5_9GAMM</name>
<proteinExistence type="predicted"/>
<dbReference type="GO" id="GO:0005886">
    <property type="term" value="C:plasma membrane"/>
    <property type="evidence" value="ECO:0007669"/>
    <property type="project" value="TreeGrafter"/>
</dbReference>
<keyword evidence="1" id="KW-0472">Membrane</keyword>
<accession>A0A3D2SQH5</accession>
<dbReference type="Proteomes" id="UP000263596">
    <property type="component" value="Unassembled WGS sequence"/>
</dbReference>
<feature type="transmembrane region" description="Helical" evidence="1">
    <location>
        <begin position="71"/>
        <end position="92"/>
    </location>
</feature>
<reference evidence="3 4" key="1">
    <citation type="journal article" date="2018" name="Nat. Biotechnol.">
        <title>A standardized bacterial taxonomy based on genome phylogeny substantially revises the tree of life.</title>
        <authorList>
            <person name="Parks D.H."/>
            <person name="Chuvochina M."/>
            <person name="Waite D.W."/>
            <person name="Rinke C."/>
            <person name="Skarshewski A."/>
            <person name="Chaumeil P.A."/>
            <person name="Hugenholtz P."/>
        </authorList>
    </citation>
    <scope>NUCLEOTIDE SEQUENCE [LARGE SCALE GENOMIC DNA]</scope>
    <source>
        <strain evidence="3">UBA9669</strain>
    </source>
</reference>
<dbReference type="GO" id="GO:0043164">
    <property type="term" value="P:Gram-negative-bacterium-type cell wall biogenesis"/>
    <property type="evidence" value="ECO:0007669"/>
    <property type="project" value="TreeGrafter"/>
</dbReference>
<dbReference type="CDD" id="cd06259">
    <property type="entry name" value="YdcF-like"/>
    <property type="match status" value="1"/>
</dbReference>
<dbReference type="GO" id="GO:0000270">
    <property type="term" value="P:peptidoglycan metabolic process"/>
    <property type="evidence" value="ECO:0007669"/>
    <property type="project" value="TreeGrafter"/>
</dbReference>
<evidence type="ECO:0000313" key="4">
    <source>
        <dbReference type="Proteomes" id="UP000263596"/>
    </source>
</evidence>
<gene>
    <name evidence="3" type="ORF">DHW29_17090</name>
</gene>
<dbReference type="PANTHER" id="PTHR30336">
    <property type="entry name" value="INNER MEMBRANE PROTEIN, PROBABLE PERMEASE"/>
    <property type="match status" value="1"/>
</dbReference>
<dbReference type="EMBL" id="DPVE01000319">
    <property type="protein sequence ID" value="HCK31701.1"/>
    <property type="molecule type" value="Genomic_DNA"/>
</dbReference>
<keyword evidence="1" id="KW-0812">Transmembrane</keyword>
<keyword evidence="1" id="KW-1133">Transmembrane helix</keyword>
<dbReference type="Gene3D" id="3.40.50.620">
    <property type="entry name" value="HUPs"/>
    <property type="match status" value="1"/>
</dbReference>
<dbReference type="RefSeq" id="WP_049176096.1">
    <property type="nucleotide sequence ID" value="NZ_BKFK01000021.1"/>
</dbReference>
<evidence type="ECO:0000256" key="1">
    <source>
        <dbReference type="SAM" id="Phobius"/>
    </source>
</evidence>
<dbReference type="PANTHER" id="PTHR30336:SF4">
    <property type="entry name" value="ENVELOPE BIOGENESIS FACTOR ELYC"/>
    <property type="match status" value="1"/>
</dbReference>
<feature type="transmembrane region" description="Helical" evidence="1">
    <location>
        <begin position="6"/>
        <end position="26"/>
    </location>
</feature>
<sequence length="261" mass="29583">MPAPFLMRLSLFVVGLILCIDAILLLSYRKIHLGVMLPLFIGLIFCIYAVFKVQIQTWLNRHLKFKKLWRFGWGIFIIWLMTLFAFFIFLTVQIQHSASIPAVKSIIVLGSGIENGQPSAALAKRLDTAAPIAQSQPHALVILTGGLDFGETQTEAAIMAKYLEQHYALLSQQMALETQSTSTELNLKNSQLILKQHQIQLDDPIAIVTSDFHTVRAKAIAQKQDYSDVYMVAAPTPLLIRYNAWLREYFAYLSGWILHEY</sequence>
<protein>
    <submittedName>
        <fullName evidence="3">YdcF family protein</fullName>
    </submittedName>
</protein>
<feature type="transmembrane region" description="Helical" evidence="1">
    <location>
        <begin position="33"/>
        <end position="51"/>
    </location>
</feature>
<dbReference type="Pfam" id="PF02698">
    <property type="entry name" value="DUF218"/>
    <property type="match status" value="1"/>
</dbReference>
<dbReference type="InterPro" id="IPR003848">
    <property type="entry name" value="DUF218"/>
</dbReference>
<dbReference type="InterPro" id="IPR014729">
    <property type="entry name" value="Rossmann-like_a/b/a_fold"/>
</dbReference>
<dbReference type="InterPro" id="IPR051599">
    <property type="entry name" value="Cell_Envelope_Assoc"/>
</dbReference>